<evidence type="ECO:0000256" key="1">
    <source>
        <dbReference type="ARBA" id="ARBA00004141"/>
    </source>
</evidence>
<keyword evidence="8" id="KW-1185">Reference proteome</keyword>
<comment type="similarity">
    <text evidence="2">Belongs to the SLC13A/DASS transporter (TC 2.A.47) family. NADC subfamily.</text>
</comment>
<dbReference type="GO" id="GO:0015141">
    <property type="term" value="F:succinate transmembrane transporter activity"/>
    <property type="evidence" value="ECO:0007669"/>
    <property type="project" value="TreeGrafter"/>
</dbReference>
<name>A0A814E5H0_9BILA</name>
<organism evidence="7 8">
    <name type="scientific">Brachionus calyciflorus</name>
    <dbReference type="NCBI Taxonomy" id="104777"/>
    <lineage>
        <taxon>Eukaryota</taxon>
        <taxon>Metazoa</taxon>
        <taxon>Spiralia</taxon>
        <taxon>Gnathifera</taxon>
        <taxon>Rotifera</taxon>
        <taxon>Eurotatoria</taxon>
        <taxon>Monogononta</taxon>
        <taxon>Pseudotrocha</taxon>
        <taxon>Ploima</taxon>
        <taxon>Brachionidae</taxon>
        <taxon>Brachionus</taxon>
    </lineage>
</organism>
<feature type="transmembrane region" description="Helical" evidence="6">
    <location>
        <begin position="432"/>
        <end position="461"/>
    </location>
</feature>
<dbReference type="PANTHER" id="PTHR10283">
    <property type="entry name" value="SOLUTE CARRIER FAMILY 13 MEMBER"/>
    <property type="match status" value="1"/>
</dbReference>
<feature type="transmembrane region" description="Helical" evidence="6">
    <location>
        <begin position="39"/>
        <end position="67"/>
    </location>
</feature>
<evidence type="ECO:0000256" key="6">
    <source>
        <dbReference type="SAM" id="Phobius"/>
    </source>
</evidence>
<evidence type="ECO:0000256" key="5">
    <source>
        <dbReference type="ARBA" id="ARBA00023136"/>
    </source>
</evidence>
<feature type="transmembrane region" description="Helical" evidence="6">
    <location>
        <begin position="258"/>
        <end position="287"/>
    </location>
</feature>
<feature type="transmembrane region" description="Helical" evidence="6">
    <location>
        <begin position="322"/>
        <end position="340"/>
    </location>
</feature>
<dbReference type="OrthoDB" id="6493944at2759"/>
<accession>A0A814E5H0</accession>
<keyword evidence="3 6" id="KW-0812">Transmembrane</keyword>
<keyword evidence="5 6" id="KW-0472">Membrane</keyword>
<evidence type="ECO:0000256" key="2">
    <source>
        <dbReference type="ARBA" id="ARBA00006772"/>
    </source>
</evidence>
<feature type="transmembrane region" description="Helical" evidence="6">
    <location>
        <begin position="125"/>
        <end position="150"/>
    </location>
</feature>
<feature type="transmembrane region" description="Helical" evidence="6">
    <location>
        <begin position="87"/>
        <end position="104"/>
    </location>
</feature>
<comment type="subcellular location">
    <subcellularLocation>
        <location evidence="1">Membrane</location>
        <topology evidence="1">Multi-pass membrane protein</topology>
    </subcellularLocation>
</comment>
<dbReference type="InterPro" id="IPR001898">
    <property type="entry name" value="SLC13A/DASS"/>
</dbReference>
<protein>
    <submittedName>
        <fullName evidence="7">Uncharacterized protein</fullName>
    </submittedName>
</protein>
<dbReference type="PANTHER" id="PTHR10283:SF77">
    <property type="entry name" value="PROTEIN CBG18085"/>
    <property type="match status" value="1"/>
</dbReference>
<feature type="transmembrane region" description="Helical" evidence="6">
    <location>
        <begin position="515"/>
        <end position="537"/>
    </location>
</feature>
<gene>
    <name evidence="7" type="ORF">OXX778_LOCUS14615</name>
</gene>
<dbReference type="GO" id="GO:0005886">
    <property type="term" value="C:plasma membrane"/>
    <property type="evidence" value="ECO:0007669"/>
    <property type="project" value="TreeGrafter"/>
</dbReference>
<feature type="transmembrane region" description="Helical" evidence="6">
    <location>
        <begin position="389"/>
        <end position="412"/>
    </location>
</feature>
<keyword evidence="4 6" id="KW-1133">Transmembrane helix</keyword>
<feature type="transmembrane region" description="Helical" evidence="6">
    <location>
        <begin position="15"/>
        <end position="32"/>
    </location>
</feature>
<dbReference type="Pfam" id="PF00939">
    <property type="entry name" value="Na_sulph_symp"/>
    <property type="match status" value="1"/>
</dbReference>
<dbReference type="EMBL" id="CAJNOC010003041">
    <property type="protein sequence ID" value="CAF0964918.1"/>
    <property type="molecule type" value="Genomic_DNA"/>
</dbReference>
<sequence>MFIFNKENYSKHRSLYYLISIPLILLIIPLIFRNKESYCAFTILLITSYWLSDCVHIAITALIPNILFPLFGILPSKLVSRVYFEDVVMLFVGSLILACALEITNIHERLALKLLIKTGSNPKNILLGLMIITSLISLWITNAAAVSLFLPIVQSILQEYCTNCMIPISKKPESNSAFDKSQLSLDDIEIKILSSENDLNQNLKNEEIDSEKKYCLTAAFFLGCTYSSTIGSLASLMKTPSNIMLKAFIDKYLTDCELNFVNFSLFSIPLSIILVFITWLFLSFYWIPKDLKNKSIHDENLSVILKERYKTLGPIRWDQKCIILLFVFLIFLWILTDVILTKLNKNITDTTPAILTAIILFMLPRENIFAGKPYVSLIDWKQLQQIFPWHTILLIGPVITIADALEASGLGFQLTETFGKLIKTFMLERKELALFLIINLSSLTTEFTSNTIITSIFFPIAHAIAKDLNVNSLYLLLPMSLSSCLGFMLPLASLNNFMSFGAGSLKMGDMIKTGLYVNVICSLVTYFYTNSMFGIIFHAK</sequence>
<dbReference type="GO" id="GO:0015137">
    <property type="term" value="F:citrate transmembrane transporter activity"/>
    <property type="evidence" value="ECO:0007669"/>
    <property type="project" value="TreeGrafter"/>
</dbReference>
<dbReference type="Proteomes" id="UP000663879">
    <property type="component" value="Unassembled WGS sequence"/>
</dbReference>
<proteinExistence type="inferred from homology"/>
<feature type="transmembrane region" description="Helical" evidence="6">
    <location>
        <begin position="473"/>
        <end position="494"/>
    </location>
</feature>
<feature type="transmembrane region" description="Helical" evidence="6">
    <location>
        <begin position="216"/>
        <end position="237"/>
    </location>
</feature>
<evidence type="ECO:0000256" key="3">
    <source>
        <dbReference type="ARBA" id="ARBA00022692"/>
    </source>
</evidence>
<evidence type="ECO:0000256" key="4">
    <source>
        <dbReference type="ARBA" id="ARBA00022989"/>
    </source>
</evidence>
<evidence type="ECO:0000313" key="8">
    <source>
        <dbReference type="Proteomes" id="UP000663879"/>
    </source>
</evidence>
<evidence type="ECO:0000313" key="7">
    <source>
        <dbReference type="EMBL" id="CAF0964918.1"/>
    </source>
</evidence>
<comment type="caution">
    <text evidence="7">The sequence shown here is derived from an EMBL/GenBank/DDBJ whole genome shotgun (WGS) entry which is preliminary data.</text>
</comment>
<dbReference type="AlphaFoldDB" id="A0A814E5H0"/>
<reference evidence="7" key="1">
    <citation type="submission" date="2021-02" db="EMBL/GenBank/DDBJ databases">
        <authorList>
            <person name="Nowell W R."/>
        </authorList>
    </citation>
    <scope>NUCLEOTIDE SEQUENCE</scope>
    <source>
        <strain evidence="7">Ploen Becks lab</strain>
    </source>
</reference>